<dbReference type="EMBL" id="JBHLTS010000024">
    <property type="protein sequence ID" value="MFC0516279.1"/>
    <property type="molecule type" value="Genomic_DNA"/>
</dbReference>
<gene>
    <name evidence="3" type="ORF">ACFFGT_18800</name>
</gene>
<keyword evidence="4" id="KW-1185">Reference proteome</keyword>
<evidence type="ECO:0000313" key="3">
    <source>
        <dbReference type="EMBL" id="MFC0516279.1"/>
    </source>
</evidence>
<dbReference type="Pfam" id="PF00970">
    <property type="entry name" value="FAD_binding_6"/>
    <property type="match status" value="1"/>
</dbReference>
<name>A0ABV6L9Y5_9SPHI</name>
<reference evidence="3 4" key="1">
    <citation type="submission" date="2024-09" db="EMBL/GenBank/DDBJ databases">
        <authorList>
            <person name="Sun Q."/>
            <person name="Mori K."/>
        </authorList>
    </citation>
    <scope>NUCLEOTIDE SEQUENCE [LARGE SCALE GENOMIC DNA]</scope>
    <source>
        <strain evidence="3 4">NCAIM B.02415</strain>
    </source>
</reference>
<sequence length="346" mass="38558">MLSFTLQVIDIRTETNDTVTICFKQPGLKKVKYLPGQYLTLVFKINGRKYNRPYSFSSAPGADPYLEVTIKRVTGGVVSNHIIDFLKIGDQVEVLPPMGDFIFDPTLIDSDKHIILWGAGSGITPLISIAKYILHHKTGNKITLIYGNRDSESVIFKDKIAELRKNHHEDLKTYHFHSRLRVSDNNPDVIEGRISPAKVLSVMKHEVDLQNTIHYICGPTGLKESVKEVLQDIEVTPKQIFSEDFEVVLNQKDLENITTQIVEITKDGVLNKVEVVKGKSILDAGLDAGIDIDYSCQTGSCLVCKAKLLAGEVKMPKPAEEYEKLLPGECLLCCSYPLTGDVQVSI</sequence>
<dbReference type="Gene3D" id="2.40.30.10">
    <property type="entry name" value="Translation factors"/>
    <property type="match status" value="1"/>
</dbReference>
<dbReference type="Gene3D" id="3.40.50.80">
    <property type="entry name" value="Nucleotide-binding domain of ferredoxin-NADP reductase (FNR) module"/>
    <property type="match status" value="1"/>
</dbReference>
<dbReference type="InterPro" id="IPR001709">
    <property type="entry name" value="Flavoprot_Pyr_Nucl_cyt_Rdtase"/>
</dbReference>
<dbReference type="SUPFAM" id="SSF52343">
    <property type="entry name" value="Ferredoxin reductase-like, C-terminal NADP-linked domain"/>
    <property type="match status" value="1"/>
</dbReference>
<evidence type="ECO:0000259" key="1">
    <source>
        <dbReference type="PROSITE" id="PS51085"/>
    </source>
</evidence>
<dbReference type="RefSeq" id="WP_377024075.1">
    <property type="nucleotide sequence ID" value="NZ_JBHLTS010000024.1"/>
</dbReference>
<dbReference type="PROSITE" id="PS51384">
    <property type="entry name" value="FAD_FR"/>
    <property type="match status" value="1"/>
</dbReference>
<dbReference type="PRINTS" id="PR00410">
    <property type="entry name" value="PHEHYDRXLASE"/>
</dbReference>
<dbReference type="Pfam" id="PF00175">
    <property type="entry name" value="NAD_binding_1"/>
    <property type="match status" value="1"/>
</dbReference>
<dbReference type="PANTHER" id="PTHR47354:SF5">
    <property type="entry name" value="PROTEIN RFBI"/>
    <property type="match status" value="1"/>
</dbReference>
<comment type="caution">
    <text evidence="3">The sequence shown here is derived from an EMBL/GenBank/DDBJ whole genome shotgun (WGS) entry which is preliminary data.</text>
</comment>
<dbReference type="InterPro" id="IPR039261">
    <property type="entry name" value="FNR_nucleotide-bd"/>
</dbReference>
<dbReference type="InterPro" id="IPR050415">
    <property type="entry name" value="MRET"/>
</dbReference>
<dbReference type="InterPro" id="IPR017927">
    <property type="entry name" value="FAD-bd_FR_type"/>
</dbReference>
<dbReference type="SUPFAM" id="SSF63380">
    <property type="entry name" value="Riboflavin synthase domain-like"/>
    <property type="match status" value="1"/>
</dbReference>
<feature type="domain" description="2Fe-2S ferredoxin-type" evidence="1">
    <location>
        <begin position="260"/>
        <end position="346"/>
    </location>
</feature>
<evidence type="ECO:0000259" key="2">
    <source>
        <dbReference type="PROSITE" id="PS51384"/>
    </source>
</evidence>
<dbReference type="SUPFAM" id="SSF54292">
    <property type="entry name" value="2Fe-2S ferredoxin-like"/>
    <property type="match status" value="1"/>
</dbReference>
<dbReference type="InterPro" id="IPR008333">
    <property type="entry name" value="Cbr1-like_FAD-bd_dom"/>
</dbReference>
<dbReference type="Proteomes" id="UP001589828">
    <property type="component" value="Unassembled WGS sequence"/>
</dbReference>
<dbReference type="PROSITE" id="PS51085">
    <property type="entry name" value="2FE2S_FER_2"/>
    <property type="match status" value="1"/>
</dbReference>
<organism evidence="3 4">
    <name type="scientific">Mucilaginibacter angelicae</name>
    <dbReference type="NCBI Taxonomy" id="869718"/>
    <lineage>
        <taxon>Bacteria</taxon>
        <taxon>Pseudomonadati</taxon>
        <taxon>Bacteroidota</taxon>
        <taxon>Sphingobacteriia</taxon>
        <taxon>Sphingobacteriales</taxon>
        <taxon>Sphingobacteriaceae</taxon>
        <taxon>Mucilaginibacter</taxon>
    </lineage>
</organism>
<protein>
    <submittedName>
        <fullName evidence="3">FAD-binding oxidoreductase</fullName>
    </submittedName>
</protein>
<dbReference type="InterPro" id="IPR001433">
    <property type="entry name" value="OxRdtase_FAD/NAD-bd"/>
</dbReference>
<dbReference type="CDD" id="cd00207">
    <property type="entry name" value="fer2"/>
    <property type="match status" value="1"/>
</dbReference>
<dbReference type="InterPro" id="IPR036010">
    <property type="entry name" value="2Fe-2S_ferredoxin-like_sf"/>
</dbReference>
<dbReference type="InterPro" id="IPR001041">
    <property type="entry name" value="2Fe-2S_ferredoxin-type"/>
</dbReference>
<accession>A0ABV6L9Y5</accession>
<proteinExistence type="predicted"/>
<dbReference type="CDD" id="cd06214">
    <property type="entry name" value="PA_degradation_oxidoreductase_like"/>
    <property type="match status" value="1"/>
</dbReference>
<dbReference type="Pfam" id="PF00111">
    <property type="entry name" value="Fer2"/>
    <property type="match status" value="1"/>
</dbReference>
<dbReference type="InterPro" id="IPR012675">
    <property type="entry name" value="Beta-grasp_dom_sf"/>
</dbReference>
<dbReference type="PANTHER" id="PTHR47354">
    <property type="entry name" value="NADH OXIDOREDUCTASE HCR"/>
    <property type="match status" value="1"/>
</dbReference>
<dbReference type="PRINTS" id="PR00371">
    <property type="entry name" value="FPNCR"/>
</dbReference>
<feature type="domain" description="FAD-binding FR-type" evidence="2">
    <location>
        <begin position="1"/>
        <end position="104"/>
    </location>
</feature>
<dbReference type="Gene3D" id="3.10.20.30">
    <property type="match status" value="1"/>
</dbReference>
<evidence type="ECO:0000313" key="4">
    <source>
        <dbReference type="Proteomes" id="UP001589828"/>
    </source>
</evidence>
<dbReference type="InterPro" id="IPR017938">
    <property type="entry name" value="Riboflavin_synthase-like_b-brl"/>
</dbReference>